<dbReference type="InterPro" id="IPR029058">
    <property type="entry name" value="AB_hydrolase_fold"/>
</dbReference>
<dbReference type="OrthoDB" id="2498029at2759"/>
<feature type="domain" description="Serine aminopeptidase S33" evidence="1">
    <location>
        <begin position="475"/>
        <end position="643"/>
    </location>
</feature>
<evidence type="ECO:0000259" key="1">
    <source>
        <dbReference type="Pfam" id="PF12146"/>
    </source>
</evidence>
<dbReference type="InterPro" id="IPR051044">
    <property type="entry name" value="MAG_DAG_Lipase"/>
</dbReference>
<feature type="domain" description="Serine aminopeptidase S33" evidence="1">
    <location>
        <begin position="123"/>
        <end position="365"/>
    </location>
</feature>
<dbReference type="SUPFAM" id="SSF53474">
    <property type="entry name" value="alpha/beta-Hydrolases"/>
    <property type="match status" value="2"/>
</dbReference>
<organism evidence="2 3">
    <name type="scientific">Kingdonia uniflora</name>
    <dbReference type="NCBI Taxonomy" id="39325"/>
    <lineage>
        <taxon>Eukaryota</taxon>
        <taxon>Viridiplantae</taxon>
        <taxon>Streptophyta</taxon>
        <taxon>Embryophyta</taxon>
        <taxon>Tracheophyta</taxon>
        <taxon>Spermatophyta</taxon>
        <taxon>Magnoliopsida</taxon>
        <taxon>Ranunculales</taxon>
        <taxon>Circaeasteraceae</taxon>
        <taxon>Kingdonia</taxon>
    </lineage>
</organism>
<protein>
    <recommendedName>
        <fullName evidence="1">Serine aminopeptidase S33 domain-containing protein</fullName>
    </recommendedName>
</protein>
<accession>A0A7J7NEV7</accession>
<dbReference type="Gene3D" id="3.40.50.1820">
    <property type="entry name" value="alpha/beta hydrolase"/>
    <property type="match status" value="2"/>
</dbReference>
<proteinExistence type="predicted"/>
<dbReference type="PRINTS" id="PR00111">
    <property type="entry name" value="ABHYDROLASE"/>
</dbReference>
<dbReference type="AlphaFoldDB" id="A0A7J7NEV7"/>
<dbReference type="InterPro" id="IPR022742">
    <property type="entry name" value="Hydrolase_4"/>
</dbReference>
<dbReference type="InterPro" id="IPR000073">
    <property type="entry name" value="AB_hydrolase_1"/>
</dbReference>
<dbReference type="FunFam" id="3.40.50.1820:FF:000054">
    <property type="entry name" value="Alpha/beta-Hydrolases superfamily protein"/>
    <property type="match status" value="1"/>
</dbReference>
<gene>
    <name evidence="2" type="ORF">GIB67_012658</name>
</gene>
<evidence type="ECO:0000313" key="2">
    <source>
        <dbReference type="EMBL" id="KAF6165761.1"/>
    </source>
</evidence>
<dbReference type="Pfam" id="PF12146">
    <property type="entry name" value="Hydrolase_4"/>
    <property type="match status" value="2"/>
</dbReference>
<dbReference type="Proteomes" id="UP000541444">
    <property type="component" value="Unassembled WGS sequence"/>
</dbReference>
<dbReference type="EMBL" id="JACGCM010000816">
    <property type="protein sequence ID" value="KAF6165761.1"/>
    <property type="molecule type" value="Genomic_DNA"/>
</dbReference>
<keyword evidence="3" id="KW-1185">Reference proteome</keyword>
<comment type="caution">
    <text evidence="2">The sequence shown here is derived from an EMBL/GenBank/DDBJ whole genome shotgun (WGS) entry which is preliminary data.</text>
</comment>
<reference evidence="2 3" key="1">
    <citation type="journal article" date="2020" name="IScience">
        <title>Genome Sequencing of the Endangered Kingdonia uniflora (Circaeasteraceae, Ranunculales) Reveals Potential Mechanisms of Evolutionary Specialization.</title>
        <authorList>
            <person name="Sun Y."/>
            <person name="Deng T."/>
            <person name="Zhang A."/>
            <person name="Moore M.J."/>
            <person name="Landis J.B."/>
            <person name="Lin N."/>
            <person name="Zhang H."/>
            <person name="Zhang X."/>
            <person name="Huang J."/>
            <person name="Zhang X."/>
            <person name="Sun H."/>
            <person name="Wang H."/>
        </authorList>
    </citation>
    <scope>NUCLEOTIDE SEQUENCE [LARGE SCALE GENOMIC DNA]</scope>
    <source>
        <strain evidence="2">TB1705</strain>
        <tissue evidence="2">Leaf</tissue>
    </source>
</reference>
<sequence length="665" mass="74443">MISWRYRNFATISSSSPTTTYDFRVRVCSVPRRRRRRRGRVMAPLHSMKLEGISDELKKIIDANMDEAPARRRAREAFKEIQLGIDHCLFKIPHEGLKMKESYEVNSRGLEIFSKSWLPETSSPKALICLCHGYGDTCTFFFEGIARKLALSGYSVFAMDYPGFGLSEGFHGYIPSFDRLVDDVIEHFSKVKGSVEYQSLPSFIFGESMGGAVALKVHLKQPSAWDGALLVAPMCKIADDMVPPLVLKQLLLGLAKFAPKSKLVPSNDIADMAFRDLTKRKQTSYNIVAYKDKPRLGTAAELLKITDEIEKRLEEVSLPLLIMHGEADVVTDVSVSKALYEKARSSDKKLHLYKDAYHALLEGEPDEMIEGLSPELNSIASQNLDFAPARRYVRSAFTDIQQQLDHLLFKAAPSGIRTEEWYEKNSKAQQIFCKSWLPKRGDQVKGIAKRIAASGYGVYAVDHPGFGLSEEKPEVRGLPCFLLGQSMGGAVAIKVHLKRPKDWDGVILVAPMCKISDVATPPPVVLKVLTLVSKVLPKAKLIPKLDLGELAFRESDKRKLAVYNVISYSDQTRLRTGLELLKATQDIEAQVERVSSPLLVLHGAADKVTDPLVSKFLYEKASSKDKTLKLYPDGYHCILEGEPDERIITVLDDIVSWLDFRCSVK</sequence>
<dbReference type="PANTHER" id="PTHR11614">
    <property type="entry name" value="PHOSPHOLIPASE-RELATED"/>
    <property type="match status" value="1"/>
</dbReference>
<evidence type="ECO:0000313" key="3">
    <source>
        <dbReference type="Proteomes" id="UP000541444"/>
    </source>
</evidence>
<name>A0A7J7NEV7_9MAGN</name>